<evidence type="ECO:0000313" key="2">
    <source>
        <dbReference type="EMBL" id="KJA25580.1"/>
    </source>
</evidence>
<keyword evidence="1" id="KW-1133">Transmembrane helix</keyword>
<accession>A0A0D2Q207</accession>
<dbReference type="EMBL" id="KN817531">
    <property type="protein sequence ID" value="KJA25580.1"/>
    <property type="molecule type" value="Genomic_DNA"/>
</dbReference>
<keyword evidence="1" id="KW-0812">Transmembrane</keyword>
<organism evidence="2 3">
    <name type="scientific">Hypholoma sublateritium (strain FD-334 SS-4)</name>
    <dbReference type="NCBI Taxonomy" id="945553"/>
    <lineage>
        <taxon>Eukaryota</taxon>
        <taxon>Fungi</taxon>
        <taxon>Dikarya</taxon>
        <taxon>Basidiomycota</taxon>
        <taxon>Agaricomycotina</taxon>
        <taxon>Agaricomycetes</taxon>
        <taxon>Agaricomycetidae</taxon>
        <taxon>Agaricales</taxon>
        <taxon>Agaricineae</taxon>
        <taxon>Strophariaceae</taxon>
        <taxon>Hypholoma</taxon>
    </lineage>
</organism>
<dbReference type="AlphaFoldDB" id="A0A0D2Q207"/>
<reference evidence="3" key="1">
    <citation type="submission" date="2014-04" db="EMBL/GenBank/DDBJ databases">
        <title>Evolutionary Origins and Diversification of the Mycorrhizal Mutualists.</title>
        <authorList>
            <consortium name="DOE Joint Genome Institute"/>
            <consortium name="Mycorrhizal Genomics Consortium"/>
            <person name="Kohler A."/>
            <person name="Kuo A."/>
            <person name="Nagy L.G."/>
            <person name="Floudas D."/>
            <person name="Copeland A."/>
            <person name="Barry K.W."/>
            <person name="Cichocki N."/>
            <person name="Veneault-Fourrey C."/>
            <person name="LaButti K."/>
            <person name="Lindquist E.A."/>
            <person name="Lipzen A."/>
            <person name="Lundell T."/>
            <person name="Morin E."/>
            <person name="Murat C."/>
            <person name="Riley R."/>
            <person name="Ohm R."/>
            <person name="Sun H."/>
            <person name="Tunlid A."/>
            <person name="Henrissat B."/>
            <person name="Grigoriev I.V."/>
            <person name="Hibbett D.S."/>
            <person name="Martin F."/>
        </authorList>
    </citation>
    <scope>NUCLEOTIDE SEQUENCE [LARGE SCALE GENOMIC DNA]</scope>
    <source>
        <strain evidence="3">FD-334 SS-4</strain>
    </source>
</reference>
<proteinExistence type="predicted"/>
<sequence length="186" mass="20160">MSTLSLSEEPGSVYRGATIALIGTLANWILYGVLLVQICLYYAAFPNDHRLLKQTVLLALVLETIQTTMFTQHVFQRFTRGFNDLLLASEVGTVWFSVPLMTGLIALLTQVFYCYRIAILTKAKYAVAVIAMLSISQLGLAIATAIQTKEAALVPNVLGTKISLITIGIWGASKAGCDTTIAVIMV</sequence>
<dbReference type="OMA" id="LANWILY"/>
<keyword evidence="1" id="KW-0472">Membrane</keyword>
<dbReference type="OrthoDB" id="2953893at2759"/>
<dbReference type="PANTHER" id="PTHR40465">
    <property type="entry name" value="CHROMOSOME 1, WHOLE GENOME SHOTGUN SEQUENCE"/>
    <property type="match status" value="1"/>
</dbReference>
<evidence type="ECO:0000256" key="1">
    <source>
        <dbReference type="SAM" id="Phobius"/>
    </source>
</evidence>
<name>A0A0D2Q207_HYPSF</name>
<dbReference type="PANTHER" id="PTHR40465:SF1">
    <property type="entry name" value="DUF6534 DOMAIN-CONTAINING PROTEIN"/>
    <property type="match status" value="1"/>
</dbReference>
<feature type="transmembrane region" description="Helical" evidence="1">
    <location>
        <begin position="20"/>
        <end position="44"/>
    </location>
</feature>
<feature type="transmembrane region" description="Helical" evidence="1">
    <location>
        <begin position="95"/>
        <end position="113"/>
    </location>
</feature>
<gene>
    <name evidence="2" type="ORF">HYPSUDRAFT_407955</name>
</gene>
<evidence type="ECO:0000313" key="3">
    <source>
        <dbReference type="Proteomes" id="UP000054270"/>
    </source>
</evidence>
<keyword evidence="3" id="KW-1185">Reference proteome</keyword>
<dbReference type="STRING" id="945553.A0A0D2Q207"/>
<feature type="transmembrane region" description="Helical" evidence="1">
    <location>
        <begin position="125"/>
        <end position="146"/>
    </location>
</feature>
<dbReference type="Proteomes" id="UP000054270">
    <property type="component" value="Unassembled WGS sequence"/>
</dbReference>
<protein>
    <submittedName>
        <fullName evidence="2">Uncharacterized protein</fullName>
    </submittedName>
</protein>
<feature type="transmembrane region" description="Helical" evidence="1">
    <location>
        <begin position="56"/>
        <end position="75"/>
    </location>
</feature>